<feature type="domain" description="Glycosyl hydrolase family 30 beta sandwich" evidence="7">
    <location>
        <begin position="443"/>
        <end position="500"/>
    </location>
</feature>
<evidence type="ECO:0000259" key="7">
    <source>
        <dbReference type="Pfam" id="PF17189"/>
    </source>
</evidence>
<evidence type="ECO:0000259" key="6">
    <source>
        <dbReference type="Pfam" id="PF02055"/>
    </source>
</evidence>
<evidence type="ECO:0000256" key="1">
    <source>
        <dbReference type="ARBA" id="ARBA00005382"/>
    </source>
</evidence>
<evidence type="ECO:0000256" key="3">
    <source>
        <dbReference type="ARBA" id="ARBA00022801"/>
    </source>
</evidence>
<keyword evidence="4" id="KW-0326">Glycosidase</keyword>
<dbReference type="Pfam" id="PF17189">
    <property type="entry name" value="Glyco_hydro_30C"/>
    <property type="match status" value="1"/>
</dbReference>
<reference evidence="8 9" key="1">
    <citation type="journal article" date="2023" name="G3 (Bethesda)">
        <title>A chromosome-level genome assembly of Zasmidium syzygii isolated from banana leaves.</title>
        <authorList>
            <person name="van Westerhoven A.C."/>
            <person name="Mehrabi R."/>
            <person name="Talebi R."/>
            <person name="Steentjes M.B.F."/>
            <person name="Corcolon B."/>
            <person name="Chong P.A."/>
            <person name="Kema G.H.J."/>
            <person name="Seidl M.F."/>
        </authorList>
    </citation>
    <scope>NUCLEOTIDE SEQUENCE [LARGE SCALE GENOMIC DNA]</scope>
    <source>
        <strain evidence="8 9">P124</strain>
    </source>
</reference>
<dbReference type="EMBL" id="JAXOVC010000010">
    <property type="protein sequence ID" value="KAK4496811.1"/>
    <property type="molecule type" value="Genomic_DNA"/>
</dbReference>
<dbReference type="SUPFAM" id="SSF51445">
    <property type="entry name" value="(Trans)glycosidases"/>
    <property type="match status" value="1"/>
</dbReference>
<evidence type="ECO:0008006" key="10">
    <source>
        <dbReference type="Google" id="ProtNLM"/>
    </source>
</evidence>
<protein>
    <recommendedName>
        <fullName evidence="10">Glycoside hydrolase family 30 protein</fullName>
    </recommendedName>
</protein>
<keyword evidence="2 5" id="KW-0732">Signal</keyword>
<sequence>MFLFDGITTALLAASLVTAHPSTPPSYASPPGYASPQASAYCTSSDLTYKLSSITAPAQGNGNANGQQVFNLTIDDTSSGYKQTLDGFGAAVTDATVVSFSQLSSSSLDTLLNTLMTSSGANFSLMRHTIGASDLSPDPPYTYDENGGMGKADPGLANFTLTSAGTAMANLLAKMKGKNGGLTVVGSPWSAPSWMKKNRRLIGDTTNNNLQDRYLNSSETDYSNYFAQYFVKYIQAFANLGVTVNAITLQNEPLYSASGYPTMYMYDYEQGNLIKNFVGPQLSSAGLSTSIWAYDHNTDVPTYPQTVLNTASSYTTTVAWHCYAGNVDWSTLTAFRANNTNISGLKQYMTECWTPATDSTNWFQAANFTIGPLQNWANGVIAWTLAANSTNGPHLSTGGCANCQGLVRINDDGSVTFNLAYYLMAQFSRFMPKGAIVLSMKGYSPTSYKAGLQAVGSLNPDKTRTVVMMNTLTSAVFVRLMTGRGQMWSGSLPKSSVVTWVLPAVS</sequence>
<evidence type="ECO:0000313" key="9">
    <source>
        <dbReference type="Proteomes" id="UP001305779"/>
    </source>
</evidence>
<feature type="domain" description="Glycosyl hydrolase family 30 TIM-barrel" evidence="6">
    <location>
        <begin position="86"/>
        <end position="430"/>
    </location>
</feature>
<dbReference type="InterPro" id="IPR001139">
    <property type="entry name" value="Glyco_hydro_30"/>
</dbReference>
<comment type="similarity">
    <text evidence="1 4">Belongs to the glycosyl hydrolase 30 family.</text>
</comment>
<dbReference type="Gene3D" id="2.60.40.1180">
    <property type="entry name" value="Golgi alpha-mannosidase II"/>
    <property type="match status" value="1"/>
</dbReference>
<feature type="chain" id="PRO_5046305606" description="Glycoside hydrolase family 30 protein" evidence="5">
    <location>
        <begin position="20"/>
        <end position="506"/>
    </location>
</feature>
<name>A0ABR0E6G6_ZASCE</name>
<dbReference type="PANTHER" id="PTHR11069:SF23">
    <property type="entry name" value="LYSOSOMAL ACID GLUCOSYLCERAMIDASE"/>
    <property type="match status" value="1"/>
</dbReference>
<evidence type="ECO:0000256" key="4">
    <source>
        <dbReference type="RuleBase" id="RU361188"/>
    </source>
</evidence>
<keyword evidence="9" id="KW-1185">Reference proteome</keyword>
<dbReference type="PANTHER" id="PTHR11069">
    <property type="entry name" value="GLUCOSYLCERAMIDASE"/>
    <property type="match status" value="1"/>
</dbReference>
<dbReference type="InterPro" id="IPR017853">
    <property type="entry name" value="GH"/>
</dbReference>
<evidence type="ECO:0000256" key="5">
    <source>
        <dbReference type="SAM" id="SignalP"/>
    </source>
</evidence>
<evidence type="ECO:0000256" key="2">
    <source>
        <dbReference type="ARBA" id="ARBA00022729"/>
    </source>
</evidence>
<dbReference type="Gene3D" id="3.20.20.80">
    <property type="entry name" value="Glycosidases"/>
    <property type="match status" value="1"/>
</dbReference>
<feature type="signal peptide" evidence="5">
    <location>
        <begin position="1"/>
        <end position="19"/>
    </location>
</feature>
<accession>A0ABR0E6G6</accession>
<organism evidence="8 9">
    <name type="scientific">Zasmidium cellare</name>
    <name type="common">Wine cellar mold</name>
    <name type="synonym">Racodium cellare</name>
    <dbReference type="NCBI Taxonomy" id="395010"/>
    <lineage>
        <taxon>Eukaryota</taxon>
        <taxon>Fungi</taxon>
        <taxon>Dikarya</taxon>
        <taxon>Ascomycota</taxon>
        <taxon>Pezizomycotina</taxon>
        <taxon>Dothideomycetes</taxon>
        <taxon>Dothideomycetidae</taxon>
        <taxon>Mycosphaerellales</taxon>
        <taxon>Mycosphaerellaceae</taxon>
        <taxon>Zasmidium</taxon>
    </lineage>
</organism>
<dbReference type="InterPro" id="IPR013780">
    <property type="entry name" value="Glyco_hydro_b"/>
</dbReference>
<evidence type="ECO:0000313" key="8">
    <source>
        <dbReference type="EMBL" id="KAK4496811.1"/>
    </source>
</evidence>
<dbReference type="InterPro" id="IPR033452">
    <property type="entry name" value="GH30_C"/>
</dbReference>
<proteinExistence type="inferred from homology"/>
<dbReference type="Proteomes" id="UP001305779">
    <property type="component" value="Unassembled WGS sequence"/>
</dbReference>
<dbReference type="Pfam" id="PF02055">
    <property type="entry name" value="Glyco_hydro_30"/>
    <property type="match status" value="1"/>
</dbReference>
<gene>
    <name evidence="8" type="ORF">PRZ48_012795</name>
</gene>
<comment type="caution">
    <text evidence="8">The sequence shown here is derived from an EMBL/GenBank/DDBJ whole genome shotgun (WGS) entry which is preliminary data.</text>
</comment>
<keyword evidence="3 4" id="KW-0378">Hydrolase</keyword>
<dbReference type="InterPro" id="IPR033453">
    <property type="entry name" value="Glyco_hydro_30_TIM-barrel"/>
</dbReference>